<proteinExistence type="predicted"/>
<keyword evidence="1" id="KW-0472">Membrane</keyword>
<feature type="transmembrane region" description="Helical" evidence="1">
    <location>
        <begin position="38"/>
        <end position="59"/>
    </location>
</feature>
<evidence type="ECO:0000313" key="3">
    <source>
        <dbReference type="Proteomes" id="UP000008068"/>
    </source>
</evidence>
<dbReference type="AlphaFoldDB" id="G0MDK3"/>
<protein>
    <submittedName>
        <fullName evidence="2">Uncharacterized protein</fullName>
    </submittedName>
</protein>
<dbReference type="EMBL" id="GL379790">
    <property type="protein sequence ID" value="EGT49665.1"/>
    <property type="molecule type" value="Genomic_DNA"/>
</dbReference>
<keyword evidence="3" id="KW-1185">Reference proteome</keyword>
<dbReference type="InParanoid" id="G0MDK3"/>
<keyword evidence="1" id="KW-0812">Transmembrane</keyword>
<evidence type="ECO:0000256" key="1">
    <source>
        <dbReference type="SAM" id="Phobius"/>
    </source>
</evidence>
<keyword evidence="1" id="KW-1133">Transmembrane helix</keyword>
<name>G0MDK3_CAEBE</name>
<dbReference type="HOGENOM" id="CLU_2575971_0_0_1"/>
<evidence type="ECO:0000313" key="2">
    <source>
        <dbReference type="EMBL" id="EGT49665.1"/>
    </source>
</evidence>
<reference evidence="3" key="1">
    <citation type="submission" date="2011-07" db="EMBL/GenBank/DDBJ databases">
        <authorList>
            <consortium name="Caenorhabditis brenneri Sequencing and Analysis Consortium"/>
            <person name="Wilson R.K."/>
        </authorList>
    </citation>
    <scope>NUCLEOTIDE SEQUENCE [LARGE SCALE GENOMIC DNA]</scope>
    <source>
        <strain evidence="3">PB2801</strain>
    </source>
</reference>
<organism evidence="3">
    <name type="scientific">Caenorhabditis brenneri</name>
    <name type="common">Nematode worm</name>
    <dbReference type="NCBI Taxonomy" id="135651"/>
    <lineage>
        <taxon>Eukaryota</taxon>
        <taxon>Metazoa</taxon>
        <taxon>Ecdysozoa</taxon>
        <taxon>Nematoda</taxon>
        <taxon>Chromadorea</taxon>
        <taxon>Rhabditida</taxon>
        <taxon>Rhabditina</taxon>
        <taxon>Rhabditomorpha</taxon>
        <taxon>Rhabditoidea</taxon>
        <taxon>Rhabditidae</taxon>
        <taxon>Peloderinae</taxon>
        <taxon>Caenorhabditis</taxon>
    </lineage>
</organism>
<accession>G0MDK3</accession>
<sequence length="81" mass="9161">MARFFPEVFLPLQLLKMRDEALPPPYQTSPLSAVPVEILIGSFFLLFLVIGLMFLKVVIGSRSNNQIFELEMGNMIPMDTS</sequence>
<gene>
    <name evidence="2" type="ORF">CAEBREN_16411</name>
</gene>
<dbReference type="Proteomes" id="UP000008068">
    <property type="component" value="Unassembled WGS sequence"/>
</dbReference>